<dbReference type="InterPro" id="IPR052553">
    <property type="entry name" value="CbiG_hydrolase"/>
</dbReference>
<dbReference type="InterPro" id="IPR021744">
    <property type="entry name" value="CbiG_N"/>
</dbReference>
<organism evidence="4 5">
    <name type="scientific">Dethiobacter alkaliphilus AHT 1</name>
    <dbReference type="NCBI Taxonomy" id="555088"/>
    <lineage>
        <taxon>Bacteria</taxon>
        <taxon>Bacillati</taxon>
        <taxon>Bacillota</taxon>
        <taxon>Dethiobacteria</taxon>
        <taxon>Dethiobacterales</taxon>
        <taxon>Dethiobacteraceae</taxon>
        <taxon>Dethiobacter</taxon>
    </lineage>
</organism>
<dbReference type="OrthoDB" id="9781023at2"/>
<dbReference type="Gene3D" id="3.30.420.180">
    <property type="entry name" value="CobE/GbiG C-terminal domain"/>
    <property type="match status" value="1"/>
</dbReference>
<evidence type="ECO:0000259" key="1">
    <source>
        <dbReference type="Pfam" id="PF01890"/>
    </source>
</evidence>
<dbReference type="SUPFAM" id="SSF159664">
    <property type="entry name" value="CobE/GbiG C-terminal domain-like"/>
    <property type="match status" value="1"/>
</dbReference>
<feature type="domain" description="Cobalamin biosynthesis central region" evidence="3">
    <location>
        <begin position="135"/>
        <end position="206"/>
    </location>
</feature>
<accession>C0GDW8</accession>
<dbReference type="GO" id="GO:0009236">
    <property type="term" value="P:cobalamin biosynthetic process"/>
    <property type="evidence" value="ECO:0007669"/>
    <property type="project" value="InterPro"/>
</dbReference>
<protein>
    <submittedName>
        <fullName evidence="4">Cobalamin (Vitamin B12) biosynthesis CbiG protein</fullName>
    </submittedName>
</protein>
<dbReference type="SUPFAM" id="SSF159672">
    <property type="entry name" value="CbiG N-terminal domain-like"/>
    <property type="match status" value="1"/>
</dbReference>
<comment type="caution">
    <text evidence="4">The sequence shown here is derived from an EMBL/GenBank/DDBJ whole genome shotgun (WGS) entry which is preliminary data.</text>
</comment>
<name>C0GDW8_DETAL</name>
<evidence type="ECO:0000313" key="5">
    <source>
        <dbReference type="Proteomes" id="UP000006443"/>
    </source>
</evidence>
<dbReference type="eggNOG" id="COG2073">
    <property type="taxonomic scope" value="Bacteria"/>
</dbReference>
<dbReference type="Pfam" id="PF01890">
    <property type="entry name" value="CbiG_C"/>
    <property type="match status" value="1"/>
</dbReference>
<dbReference type="AlphaFoldDB" id="C0GDW8"/>
<dbReference type="Pfam" id="PF11761">
    <property type="entry name" value="CbiG_mid"/>
    <property type="match status" value="1"/>
</dbReference>
<dbReference type="Proteomes" id="UP000006443">
    <property type="component" value="Unassembled WGS sequence"/>
</dbReference>
<proteinExistence type="predicted"/>
<dbReference type="STRING" id="555088.DealDRAFT_0677"/>
<dbReference type="PANTHER" id="PTHR37477">
    <property type="entry name" value="COBALT-PRECORRIN-5A HYDROLASE"/>
    <property type="match status" value="1"/>
</dbReference>
<sequence>MNGAVIAVTPGGQKLARRVAKTTGFSIYLPEDLRSPGDGAISYTTLRQAVTDCFRQKEALVLIMACGIAVRILAPLIESKQTDPAVVVMDEAGSFAISLLSGHWGGANELAHSLGELLGATPVITTATDVNGLQAVDTLAREMGVQPEPFSLIKQFNAAMLKGEAVAVFSDYPGLRRISCAGLFFYPFSQFAQMAPQYKYRALLTNAAKVLGSHDGDLYLRPPNLCIGIGCRRGVPTERILQAIYDVLDKHNLARGSIARLCSIDAKKDELGLLGAAKQLGVPVDFYSKEEITALKVPYHVSSFVHQNMGVGAVCEPTAMLAAGNGRLLVTKQKMEGITVAVAEEEYPWSGWDQGEKKH</sequence>
<evidence type="ECO:0000259" key="2">
    <source>
        <dbReference type="Pfam" id="PF11760"/>
    </source>
</evidence>
<dbReference type="InterPro" id="IPR002750">
    <property type="entry name" value="CobE/GbiG_C"/>
</dbReference>
<dbReference type="PANTHER" id="PTHR37477:SF1">
    <property type="entry name" value="COBALT-PRECORRIN-5A HYDROLASE"/>
    <property type="match status" value="1"/>
</dbReference>
<evidence type="ECO:0000313" key="4">
    <source>
        <dbReference type="EMBL" id="EEG78262.1"/>
    </source>
</evidence>
<keyword evidence="5" id="KW-1185">Reference proteome</keyword>
<feature type="domain" description="CobE/GbiG C-terminal" evidence="1">
    <location>
        <begin position="225"/>
        <end position="343"/>
    </location>
</feature>
<gene>
    <name evidence="4" type="ORF">DealDRAFT_0677</name>
</gene>
<dbReference type="EMBL" id="ACJM01000003">
    <property type="protein sequence ID" value="EEG78262.1"/>
    <property type="molecule type" value="Genomic_DNA"/>
</dbReference>
<evidence type="ECO:0000259" key="3">
    <source>
        <dbReference type="Pfam" id="PF11761"/>
    </source>
</evidence>
<dbReference type="RefSeq" id="WP_008514881.1">
    <property type="nucleotide sequence ID" value="NZ_ACJM01000003.1"/>
</dbReference>
<dbReference type="InterPro" id="IPR038029">
    <property type="entry name" value="GbiG_N_sf"/>
</dbReference>
<dbReference type="Gene3D" id="3.40.50.11220">
    <property type="match status" value="1"/>
</dbReference>
<feature type="domain" description="Cobalamin synthesis G N-terminal" evidence="2">
    <location>
        <begin position="49"/>
        <end position="129"/>
    </location>
</feature>
<reference evidence="4 5" key="1">
    <citation type="submission" date="2009-02" db="EMBL/GenBank/DDBJ databases">
        <title>Sequencing of the draft genome and assembly of Dethiobacter alkaliphilus AHT 1.</title>
        <authorList>
            <consortium name="US DOE Joint Genome Institute (JGI-PGF)"/>
            <person name="Lucas S."/>
            <person name="Copeland A."/>
            <person name="Lapidus A."/>
            <person name="Glavina del Rio T."/>
            <person name="Dalin E."/>
            <person name="Tice H."/>
            <person name="Bruce D."/>
            <person name="Goodwin L."/>
            <person name="Pitluck S."/>
            <person name="Larimer F."/>
            <person name="Land M.L."/>
            <person name="Hauser L."/>
            <person name="Muyzer G."/>
        </authorList>
    </citation>
    <scope>NUCLEOTIDE SEQUENCE [LARGE SCALE GENOMIC DNA]</scope>
    <source>
        <strain evidence="4 5">AHT 1</strain>
    </source>
</reference>
<dbReference type="InterPro" id="IPR021745">
    <property type="entry name" value="CbiG_mid"/>
</dbReference>
<dbReference type="Pfam" id="PF11760">
    <property type="entry name" value="CbiG_N"/>
    <property type="match status" value="1"/>
</dbReference>
<dbReference type="InterPro" id="IPR036518">
    <property type="entry name" value="CobE/GbiG_C_sf"/>
</dbReference>